<dbReference type="InterPro" id="IPR044298">
    <property type="entry name" value="MIG/MutY"/>
</dbReference>
<gene>
    <name evidence="14" type="ORF">E5986_05115</name>
</gene>
<keyword evidence="7" id="KW-0227">DNA damage</keyword>
<organism evidence="14 15">
    <name type="scientific">Adlercreutzia caecimuris</name>
    <dbReference type="NCBI Taxonomy" id="671266"/>
    <lineage>
        <taxon>Bacteria</taxon>
        <taxon>Bacillati</taxon>
        <taxon>Actinomycetota</taxon>
        <taxon>Coriobacteriia</taxon>
        <taxon>Eggerthellales</taxon>
        <taxon>Eggerthellaceae</taxon>
        <taxon>Adlercreutzia</taxon>
    </lineage>
</organism>
<keyword evidence="12" id="KW-0326">Glycosidase</keyword>
<dbReference type="PANTHER" id="PTHR42944:SF1">
    <property type="entry name" value="ADENINE DNA GLYCOSYLASE"/>
    <property type="match status" value="1"/>
</dbReference>
<keyword evidence="10" id="KW-0411">Iron-sulfur</keyword>
<sequence>MGKRIEPAWPRGAVPLDEFTARMLEVGDGLYRELPWRHVDDPYAVLVSEIMLQQTQVARVGRFWERFLAAFPTVDALAAAAVPDVLELWQGLGYNRRALALKRTADECAVAGEGRLPDSYEGLLALPGIGPATAAGVMAFAYQKPAVYVETNVRAVFLHELFPGREGVPDRELEPAVAAAAFHPSAAADPRRWYYGLLDYGAHLKATGVNPTRRSASYSRQSAFEGSRRQKRAWIVRRVLAAPEGVEAAVVARELSAAEVAAGREAVGADLFESIAGDLVGEGFFRREGALLVP</sequence>
<keyword evidence="6" id="KW-0479">Metal-binding</keyword>
<dbReference type="SMART" id="SM00478">
    <property type="entry name" value="ENDO3c"/>
    <property type="match status" value="1"/>
</dbReference>
<dbReference type="CDD" id="cd00056">
    <property type="entry name" value="ENDO3c"/>
    <property type="match status" value="1"/>
</dbReference>
<dbReference type="RefSeq" id="WP_136433973.1">
    <property type="nucleotide sequence ID" value="NZ_SSTJ01000005.1"/>
</dbReference>
<dbReference type="InterPro" id="IPR004036">
    <property type="entry name" value="Endonuclease-III-like_CS2"/>
</dbReference>
<dbReference type="InterPro" id="IPR000445">
    <property type="entry name" value="HhH_motif"/>
</dbReference>
<dbReference type="Gene3D" id="1.10.1670.10">
    <property type="entry name" value="Helix-hairpin-Helix base-excision DNA repair enzymes (C-terminal)"/>
    <property type="match status" value="1"/>
</dbReference>
<dbReference type="Gene3D" id="1.10.340.30">
    <property type="entry name" value="Hypothetical protein, domain 2"/>
    <property type="match status" value="1"/>
</dbReference>
<reference evidence="14 15" key="1">
    <citation type="submission" date="2019-04" db="EMBL/GenBank/DDBJ databases">
        <title>Microbes associate with the intestines of laboratory mice.</title>
        <authorList>
            <person name="Navarre W."/>
            <person name="Wong E."/>
            <person name="Huang K.C."/>
            <person name="Tropini C."/>
            <person name="Ng K."/>
            <person name="Yu B."/>
        </authorList>
    </citation>
    <scope>NUCLEOTIDE SEQUENCE [LARGE SCALE GENOMIC DNA]</scope>
    <source>
        <strain evidence="14 15">NM80_B27</strain>
    </source>
</reference>
<evidence type="ECO:0000256" key="4">
    <source>
        <dbReference type="ARBA" id="ARBA00012045"/>
    </source>
</evidence>
<evidence type="ECO:0000259" key="13">
    <source>
        <dbReference type="SMART" id="SM00478"/>
    </source>
</evidence>
<evidence type="ECO:0000313" key="14">
    <source>
        <dbReference type="EMBL" id="THG37444.1"/>
    </source>
</evidence>
<dbReference type="Pfam" id="PF00633">
    <property type="entry name" value="HHH"/>
    <property type="match status" value="1"/>
</dbReference>
<comment type="catalytic activity">
    <reaction evidence="1">
        <text>Hydrolyzes free adenine bases from 7,8-dihydro-8-oxoguanine:adenine mismatched double-stranded DNA, leaving an apurinic site.</text>
        <dbReference type="EC" id="3.2.2.31"/>
    </reaction>
</comment>
<comment type="caution">
    <text evidence="14">The sequence shown here is derived from an EMBL/GenBank/DDBJ whole genome shotgun (WGS) entry which is preliminary data.</text>
</comment>
<evidence type="ECO:0000256" key="10">
    <source>
        <dbReference type="ARBA" id="ARBA00023014"/>
    </source>
</evidence>
<dbReference type="EMBL" id="SSTJ01000005">
    <property type="protein sequence ID" value="THG37444.1"/>
    <property type="molecule type" value="Genomic_DNA"/>
</dbReference>
<keyword evidence="9" id="KW-0408">Iron</keyword>
<dbReference type="Pfam" id="PF00730">
    <property type="entry name" value="HhH-GPD"/>
    <property type="match status" value="1"/>
</dbReference>
<dbReference type="GO" id="GO:0051536">
    <property type="term" value="F:iron-sulfur cluster binding"/>
    <property type="evidence" value="ECO:0007669"/>
    <property type="project" value="UniProtKB-KW"/>
</dbReference>
<evidence type="ECO:0000313" key="15">
    <source>
        <dbReference type="Proteomes" id="UP000308978"/>
    </source>
</evidence>
<dbReference type="GO" id="GO:0006298">
    <property type="term" value="P:mismatch repair"/>
    <property type="evidence" value="ECO:0007669"/>
    <property type="project" value="TreeGrafter"/>
</dbReference>
<evidence type="ECO:0000256" key="12">
    <source>
        <dbReference type="ARBA" id="ARBA00023295"/>
    </source>
</evidence>
<name>A0A4S4G336_9ACTN</name>
<feature type="domain" description="HhH-GPD" evidence="13">
    <location>
        <begin position="51"/>
        <end position="203"/>
    </location>
</feature>
<keyword evidence="11" id="KW-0234">DNA repair</keyword>
<comment type="similarity">
    <text evidence="3">Belongs to the Nth/MutY family.</text>
</comment>
<dbReference type="GO" id="GO:0000701">
    <property type="term" value="F:purine-specific mismatch base pair DNA N-glycosylase activity"/>
    <property type="evidence" value="ECO:0007669"/>
    <property type="project" value="UniProtKB-EC"/>
</dbReference>
<accession>A0A4S4G336</accession>
<evidence type="ECO:0000256" key="6">
    <source>
        <dbReference type="ARBA" id="ARBA00022723"/>
    </source>
</evidence>
<dbReference type="GO" id="GO:0006284">
    <property type="term" value="P:base-excision repair"/>
    <property type="evidence" value="ECO:0007669"/>
    <property type="project" value="InterPro"/>
</dbReference>
<evidence type="ECO:0000256" key="5">
    <source>
        <dbReference type="ARBA" id="ARBA00022023"/>
    </source>
</evidence>
<evidence type="ECO:0000256" key="1">
    <source>
        <dbReference type="ARBA" id="ARBA00000843"/>
    </source>
</evidence>
<dbReference type="InterPro" id="IPR023170">
    <property type="entry name" value="HhH_base_excis_C"/>
</dbReference>
<dbReference type="Proteomes" id="UP000308978">
    <property type="component" value="Unassembled WGS sequence"/>
</dbReference>
<dbReference type="GO" id="GO:0032357">
    <property type="term" value="F:oxidized purine DNA binding"/>
    <property type="evidence" value="ECO:0007669"/>
    <property type="project" value="TreeGrafter"/>
</dbReference>
<protein>
    <recommendedName>
        <fullName evidence="5">Adenine DNA glycosylase</fullName>
        <ecNumber evidence="4">3.2.2.31</ecNumber>
    </recommendedName>
</protein>
<proteinExistence type="inferred from homology"/>
<evidence type="ECO:0000256" key="7">
    <source>
        <dbReference type="ARBA" id="ARBA00022763"/>
    </source>
</evidence>
<evidence type="ECO:0000256" key="9">
    <source>
        <dbReference type="ARBA" id="ARBA00023004"/>
    </source>
</evidence>
<evidence type="ECO:0000256" key="3">
    <source>
        <dbReference type="ARBA" id="ARBA00008343"/>
    </source>
</evidence>
<dbReference type="GO" id="GO:0035485">
    <property type="term" value="F:adenine/guanine mispair binding"/>
    <property type="evidence" value="ECO:0007669"/>
    <property type="project" value="TreeGrafter"/>
</dbReference>
<dbReference type="GO" id="GO:0034039">
    <property type="term" value="F:8-oxo-7,8-dihydroguanine DNA N-glycosylase activity"/>
    <property type="evidence" value="ECO:0007669"/>
    <property type="project" value="TreeGrafter"/>
</dbReference>
<dbReference type="InterPro" id="IPR003265">
    <property type="entry name" value="HhH-GPD_domain"/>
</dbReference>
<evidence type="ECO:0000256" key="2">
    <source>
        <dbReference type="ARBA" id="ARBA00001966"/>
    </source>
</evidence>
<dbReference type="SUPFAM" id="SSF48150">
    <property type="entry name" value="DNA-glycosylase"/>
    <property type="match status" value="1"/>
</dbReference>
<comment type="cofactor">
    <cofactor evidence="2">
        <name>[4Fe-4S] cluster</name>
        <dbReference type="ChEBI" id="CHEBI:49883"/>
    </cofactor>
</comment>
<dbReference type="PANTHER" id="PTHR42944">
    <property type="entry name" value="ADENINE DNA GLYCOSYLASE"/>
    <property type="match status" value="1"/>
</dbReference>
<dbReference type="EC" id="3.2.2.31" evidence="4"/>
<dbReference type="GO" id="GO:0046872">
    <property type="term" value="F:metal ion binding"/>
    <property type="evidence" value="ECO:0007669"/>
    <property type="project" value="UniProtKB-KW"/>
</dbReference>
<evidence type="ECO:0000256" key="8">
    <source>
        <dbReference type="ARBA" id="ARBA00022801"/>
    </source>
</evidence>
<keyword evidence="8" id="KW-0378">Hydrolase</keyword>
<dbReference type="AlphaFoldDB" id="A0A4S4G336"/>
<evidence type="ECO:0000256" key="11">
    <source>
        <dbReference type="ARBA" id="ARBA00023204"/>
    </source>
</evidence>
<dbReference type="PROSITE" id="PS01155">
    <property type="entry name" value="ENDONUCLEASE_III_2"/>
    <property type="match status" value="1"/>
</dbReference>
<dbReference type="InterPro" id="IPR011257">
    <property type="entry name" value="DNA_glycosylase"/>
</dbReference>